<keyword evidence="5" id="KW-1185">Reference proteome</keyword>
<dbReference type="OrthoDB" id="153872at2759"/>
<dbReference type="AlphaFoldDB" id="A0A2V3J521"/>
<dbReference type="PROSITE" id="PS50119">
    <property type="entry name" value="ZF_BBOX"/>
    <property type="match status" value="2"/>
</dbReference>
<evidence type="ECO:0000259" key="3">
    <source>
        <dbReference type="PROSITE" id="PS50119"/>
    </source>
</evidence>
<comment type="caution">
    <text evidence="4">The sequence shown here is derived from an EMBL/GenBank/DDBJ whole genome shotgun (WGS) entry which is preliminary data.</text>
</comment>
<feature type="compositionally biased region" description="Polar residues" evidence="2">
    <location>
        <begin position="182"/>
        <end position="196"/>
    </location>
</feature>
<protein>
    <submittedName>
        <fullName evidence="4">B-box zinc finger protein 19</fullName>
    </submittedName>
</protein>
<dbReference type="Pfam" id="PF00643">
    <property type="entry name" value="zf-B_box"/>
    <property type="match status" value="2"/>
</dbReference>
<evidence type="ECO:0000313" key="4">
    <source>
        <dbReference type="EMBL" id="PXF49097.1"/>
    </source>
</evidence>
<dbReference type="PANTHER" id="PTHR31832">
    <property type="entry name" value="B-BOX ZINC FINGER PROTEIN 22"/>
    <property type="match status" value="1"/>
</dbReference>
<dbReference type="Gene3D" id="3.30.160.60">
    <property type="entry name" value="Classic Zinc Finger"/>
    <property type="match status" value="1"/>
</dbReference>
<keyword evidence="1" id="KW-0863">Zinc-finger</keyword>
<feature type="region of interest" description="Disordered" evidence="2">
    <location>
        <begin position="122"/>
        <end position="196"/>
    </location>
</feature>
<evidence type="ECO:0000256" key="2">
    <source>
        <dbReference type="SAM" id="MobiDB-lite"/>
    </source>
</evidence>
<dbReference type="InterPro" id="IPR000315">
    <property type="entry name" value="Znf_B-box"/>
</dbReference>
<dbReference type="SMART" id="SM00336">
    <property type="entry name" value="BBOX"/>
    <property type="match status" value="2"/>
</dbReference>
<feature type="domain" description="B box-type" evidence="3">
    <location>
        <begin position="57"/>
        <end position="102"/>
    </location>
</feature>
<proteinExistence type="predicted"/>
<keyword evidence="1" id="KW-0479">Metal-binding</keyword>
<dbReference type="GO" id="GO:0008270">
    <property type="term" value="F:zinc ion binding"/>
    <property type="evidence" value="ECO:0007669"/>
    <property type="project" value="UniProtKB-KW"/>
</dbReference>
<reference evidence="4 5" key="1">
    <citation type="journal article" date="2018" name="Mol. Biol. Evol.">
        <title>Analysis of the draft genome of the red seaweed Gracilariopsis chorda provides insights into genome size evolution in Rhodophyta.</title>
        <authorList>
            <person name="Lee J."/>
            <person name="Yang E.C."/>
            <person name="Graf L."/>
            <person name="Yang J.H."/>
            <person name="Qiu H."/>
            <person name="Zel Zion U."/>
            <person name="Chan C.X."/>
            <person name="Stephens T.G."/>
            <person name="Weber A.P.M."/>
            <person name="Boo G.H."/>
            <person name="Boo S.M."/>
            <person name="Kim K.M."/>
            <person name="Shin Y."/>
            <person name="Jung M."/>
            <person name="Lee S.J."/>
            <person name="Yim H.S."/>
            <person name="Lee J.H."/>
            <person name="Bhattacharya D."/>
            <person name="Yoon H.S."/>
        </authorList>
    </citation>
    <scope>NUCLEOTIDE SEQUENCE [LARGE SCALE GENOMIC DNA]</scope>
    <source>
        <strain evidence="4 5">SKKU-2015</strain>
        <tissue evidence="4">Whole body</tissue>
    </source>
</reference>
<organism evidence="4 5">
    <name type="scientific">Gracilariopsis chorda</name>
    <dbReference type="NCBI Taxonomy" id="448386"/>
    <lineage>
        <taxon>Eukaryota</taxon>
        <taxon>Rhodophyta</taxon>
        <taxon>Florideophyceae</taxon>
        <taxon>Rhodymeniophycidae</taxon>
        <taxon>Gracilariales</taxon>
        <taxon>Gracilariaceae</taxon>
        <taxon>Gracilariopsis</taxon>
    </lineage>
</organism>
<accession>A0A2V3J521</accession>
<evidence type="ECO:0000313" key="5">
    <source>
        <dbReference type="Proteomes" id="UP000247409"/>
    </source>
</evidence>
<gene>
    <name evidence="4" type="ORF">BWQ96_01046</name>
</gene>
<sequence length="591" mass="64069">MTRLVRVRAVCDDCSAAPATIYCVSHGHVLCVDCDRRTHHNARLSAHQRIGLAAAITALPFCEYCDNAPATTYCETESTTLCDKCNDTVHKAAPLSHSRTPIQKTLRSRAVQFRPISTSAALPRCSANGPIQPAPSGPAIKSAHRPHVPSQSASPSKSRRHASNTNAHTSNNCYNPPRNDLKSSSAQSPRHNPSNTVHVMRQNLPHFTQLSPPPSSSPLVSITQTKNAYRRDSEQVPATSNYLELTQPSQPSDQPSRNPLFHAEDYSPFFDSHPTHSDLQLTIANPNFVPLPTEIADAAKSLCDPLIISGEPPMQPLGRDPLAEPDPNSIDLSKVVTCPSLDPDPEDCVLEEQLKPPTTTPLPTKAPSKLLKTEPHSSVDYIHGTPQPSITVMAAAATAAAERYLLETTSPASSSCERLSNPAIECGRGLDPGGVAEAATAAAESAAAAVDIGSVPARRSIVSGRHHFARLPRHASEPILPLRAAAQKHVFDEAMRRLDIAARKPRLKDEVFIPNTRRTAVVNRPNDAGAPVQELNAHEYGRRDVLMDLETPKEEFLVFDPLDLSQYDQSDPHTLEFSTIGFGTQTDSERV</sequence>
<dbReference type="Proteomes" id="UP000247409">
    <property type="component" value="Unassembled WGS sequence"/>
</dbReference>
<dbReference type="InterPro" id="IPR051979">
    <property type="entry name" value="B-box_zinc_finger"/>
</dbReference>
<feature type="compositionally biased region" description="Polar residues" evidence="2">
    <location>
        <begin position="163"/>
        <end position="174"/>
    </location>
</feature>
<keyword evidence="1" id="KW-0862">Zinc</keyword>
<dbReference type="EMBL" id="NBIV01000008">
    <property type="protein sequence ID" value="PXF49097.1"/>
    <property type="molecule type" value="Genomic_DNA"/>
</dbReference>
<evidence type="ECO:0000256" key="1">
    <source>
        <dbReference type="PROSITE-ProRule" id="PRU00024"/>
    </source>
</evidence>
<name>A0A2V3J521_9FLOR</name>
<feature type="region of interest" description="Disordered" evidence="2">
    <location>
        <begin position="243"/>
        <end position="273"/>
    </location>
</feature>
<dbReference type="PANTHER" id="PTHR31832:SF63">
    <property type="entry name" value="B-BOX ZINC FINGER PROTEIN 23"/>
    <property type="match status" value="1"/>
</dbReference>
<feature type="compositionally biased region" description="Polar residues" evidence="2">
    <location>
        <begin position="243"/>
        <end position="257"/>
    </location>
</feature>
<feature type="domain" description="B box-type" evidence="3">
    <location>
        <begin position="6"/>
        <end position="52"/>
    </location>
</feature>